<dbReference type="InterPro" id="IPR036421">
    <property type="entry name" value="Fe_dep_repressor_sf"/>
</dbReference>
<dbReference type="Pfam" id="PF02742">
    <property type="entry name" value="Fe_dep_repr_C"/>
    <property type="match status" value="1"/>
</dbReference>
<dbReference type="PANTHER" id="PTHR30477:SF3">
    <property type="entry name" value="METAL TRANSPORT SYSTEM MEMBRANE PROTEIN CT_069-RELATED"/>
    <property type="match status" value="1"/>
</dbReference>
<feature type="transmembrane region" description="Helical" evidence="9">
    <location>
        <begin position="93"/>
        <end position="110"/>
    </location>
</feature>
<evidence type="ECO:0000256" key="7">
    <source>
        <dbReference type="ARBA" id="ARBA00023136"/>
    </source>
</evidence>
<evidence type="ECO:0000256" key="9">
    <source>
        <dbReference type="SAM" id="Phobius"/>
    </source>
</evidence>
<dbReference type="CDD" id="cd06550">
    <property type="entry name" value="TM_ABC_iron-siderophores_like"/>
    <property type="match status" value="1"/>
</dbReference>
<protein>
    <submittedName>
        <fullName evidence="11">Manganese transport system membrane protein MntC</fullName>
    </submittedName>
</protein>
<dbReference type="GO" id="GO:0055085">
    <property type="term" value="P:transmembrane transport"/>
    <property type="evidence" value="ECO:0007669"/>
    <property type="project" value="InterPro"/>
</dbReference>
<gene>
    <name evidence="11" type="primary">mntC</name>
    <name evidence="11" type="ORF">JCM31826_00770</name>
</gene>
<evidence type="ECO:0000256" key="4">
    <source>
        <dbReference type="ARBA" id="ARBA00022475"/>
    </source>
</evidence>
<keyword evidence="4" id="KW-1003">Cell membrane</keyword>
<comment type="similarity">
    <text evidence="2 8">Belongs to the ABC-3 integral membrane protein family.</text>
</comment>
<sequence>MLEPNFLWVTAGSIFLSLASSAVGTHYFLQKKSLSGDVISHALLPGVVLAFLLFGQKSFTVLFVGSFLSGLLSVVVMQWVLSVTFIKPDVSMAVVLTAFYGFGIVLLTYANKLPLGNQAGLDTFLFGRAAALTPGDVQAYAILALIILGILRIIERPLITISFDSLFAEAAGMNVHAIHNIIVALIISAVVLGVKAVGVVLMSAFIILPPFIARLLVDNYNRMKLIAALSGVFMALVGSTVSYYYSNMPTGPVMVIVGGGILILIIVIKNLRLKIRKYLLQLRSARQIQLEDLLKHLYKLEIEENTRVEINLLISSLLGKKGLFKNKTEVRRTIHRAIDRGMISRKGNLIALTDMGLSEAMRIVRLHRLWEVYQASKLGKRVEAIHASAETIEHIIPKNVEEMLIQELQQPQKDPHGKNIPYDGH</sequence>
<dbReference type="Gene3D" id="1.10.10.10">
    <property type="entry name" value="Winged helix-like DNA-binding domain superfamily/Winged helix DNA-binding domain"/>
    <property type="match status" value="1"/>
</dbReference>
<evidence type="ECO:0000256" key="3">
    <source>
        <dbReference type="ARBA" id="ARBA00022448"/>
    </source>
</evidence>
<evidence type="ECO:0000256" key="2">
    <source>
        <dbReference type="ARBA" id="ARBA00008034"/>
    </source>
</evidence>
<dbReference type="GO" id="GO:0046914">
    <property type="term" value="F:transition metal ion binding"/>
    <property type="evidence" value="ECO:0007669"/>
    <property type="project" value="InterPro"/>
</dbReference>
<evidence type="ECO:0000256" key="6">
    <source>
        <dbReference type="ARBA" id="ARBA00022989"/>
    </source>
</evidence>
<feature type="transmembrane region" description="Helical" evidence="9">
    <location>
        <begin position="166"/>
        <end position="190"/>
    </location>
</feature>
<evidence type="ECO:0000259" key="10">
    <source>
        <dbReference type="Pfam" id="PF02742"/>
    </source>
</evidence>
<accession>A0A401XHW5</accession>
<comment type="subcellular location">
    <subcellularLocation>
        <location evidence="1 8">Cell membrane</location>
        <topology evidence="1 8">Multi-pass membrane protein</topology>
    </subcellularLocation>
</comment>
<dbReference type="Gene3D" id="1.10.3470.10">
    <property type="entry name" value="ABC transporter involved in vitamin B12 uptake, BtuC"/>
    <property type="match status" value="1"/>
</dbReference>
<evidence type="ECO:0000313" key="11">
    <source>
        <dbReference type="EMBL" id="GCD76595.1"/>
    </source>
</evidence>
<evidence type="ECO:0000256" key="8">
    <source>
        <dbReference type="RuleBase" id="RU003943"/>
    </source>
</evidence>
<dbReference type="GO" id="GO:0043190">
    <property type="term" value="C:ATP-binding cassette (ABC) transporter complex"/>
    <property type="evidence" value="ECO:0007669"/>
    <property type="project" value="InterPro"/>
</dbReference>
<dbReference type="InterPro" id="IPR037294">
    <property type="entry name" value="ABC_BtuC-like"/>
</dbReference>
<dbReference type="EMBL" id="BHZE01000001">
    <property type="protein sequence ID" value="GCD76595.1"/>
    <property type="molecule type" value="Genomic_DNA"/>
</dbReference>
<dbReference type="InterPro" id="IPR022689">
    <property type="entry name" value="Iron_dep_repressor"/>
</dbReference>
<dbReference type="SUPFAM" id="SSF81345">
    <property type="entry name" value="ABC transporter involved in vitamin B12 uptake, BtuC"/>
    <property type="match status" value="1"/>
</dbReference>
<feature type="transmembrane region" description="Helical" evidence="9">
    <location>
        <begin position="6"/>
        <end position="29"/>
    </location>
</feature>
<dbReference type="PANTHER" id="PTHR30477">
    <property type="entry name" value="ABC-TRANSPORTER METAL-BINDING PROTEIN"/>
    <property type="match status" value="1"/>
</dbReference>
<feature type="domain" description="Iron dependent repressor metal binding and dimerisation" evidence="10">
    <location>
        <begin position="353"/>
        <end position="421"/>
    </location>
</feature>
<dbReference type="InterPro" id="IPR001626">
    <property type="entry name" value="ABC_TroCD"/>
</dbReference>
<keyword evidence="7 9" id="KW-0472">Membrane</keyword>
<dbReference type="InterPro" id="IPR036388">
    <property type="entry name" value="WH-like_DNA-bd_sf"/>
</dbReference>
<evidence type="ECO:0000313" key="12">
    <source>
        <dbReference type="Proteomes" id="UP000286715"/>
    </source>
</evidence>
<keyword evidence="5 8" id="KW-0812">Transmembrane</keyword>
<dbReference type="AlphaFoldDB" id="A0A401XHW5"/>
<dbReference type="Pfam" id="PF00950">
    <property type="entry name" value="ABC-3"/>
    <property type="match status" value="1"/>
</dbReference>
<feature type="transmembrane region" description="Helical" evidence="9">
    <location>
        <begin position="196"/>
        <end position="213"/>
    </location>
</feature>
<keyword evidence="3 8" id="KW-0813">Transport</keyword>
<dbReference type="GO" id="GO:0010043">
    <property type="term" value="P:response to zinc ion"/>
    <property type="evidence" value="ECO:0007669"/>
    <property type="project" value="TreeGrafter"/>
</dbReference>
<dbReference type="SMART" id="SM00529">
    <property type="entry name" value="HTH_DTXR"/>
    <property type="match status" value="1"/>
</dbReference>
<name>A0A401XHW5_9FLAO</name>
<feature type="transmembrane region" description="Helical" evidence="9">
    <location>
        <begin position="251"/>
        <end position="268"/>
    </location>
</feature>
<dbReference type="GO" id="GO:0003700">
    <property type="term" value="F:DNA-binding transcription factor activity"/>
    <property type="evidence" value="ECO:0007669"/>
    <property type="project" value="InterPro"/>
</dbReference>
<dbReference type="InterPro" id="IPR001367">
    <property type="entry name" value="Fe_dep_repressor"/>
</dbReference>
<feature type="transmembrane region" description="Helical" evidence="9">
    <location>
        <begin position="137"/>
        <end position="154"/>
    </location>
</feature>
<keyword evidence="12" id="KW-1185">Reference proteome</keyword>
<dbReference type="RefSeq" id="WP_160160467.1">
    <property type="nucleotide sequence ID" value="NZ_BHZE01000001.1"/>
</dbReference>
<comment type="caution">
    <text evidence="11">The sequence shown here is derived from an EMBL/GenBank/DDBJ whole genome shotgun (WGS) entry which is preliminary data.</text>
</comment>
<feature type="transmembrane region" description="Helical" evidence="9">
    <location>
        <begin position="225"/>
        <end position="245"/>
    </location>
</feature>
<dbReference type="GO" id="GO:0046983">
    <property type="term" value="F:protein dimerization activity"/>
    <property type="evidence" value="ECO:0007669"/>
    <property type="project" value="InterPro"/>
</dbReference>
<evidence type="ECO:0000256" key="5">
    <source>
        <dbReference type="ARBA" id="ARBA00022692"/>
    </source>
</evidence>
<feature type="transmembrane region" description="Helical" evidence="9">
    <location>
        <begin position="61"/>
        <end position="81"/>
    </location>
</feature>
<keyword evidence="6 9" id="KW-1133">Transmembrane helix</keyword>
<dbReference type="SUPFAM" id="SSF47979">
    <property type="entry name" value="Iron-dependent repressor protein, dimerization domain"/>
    <property type="match status" value="1"/>
</dbReference>
<proteinExistence type="inferred from homology"/>
<dbReference type="OrthoDB" id="9788905at2"/>
<dbReference type="Proteomes" id="UP000286715">
    <property type="component" value="Unassembled WGS sequence"/>
</dbReference>
<reference evidence="11 12" key="1">
    <citation type="submission" date="2018-11" db="EMBL/GenBank/DDBJ databases">
        <title>Schleiferia aggregans sp. nov., a moderately thermophilic heterotrophic bacterium isolated from microbial mats at a terrestrial hot spring.</title>
        <authorList>
            <person name="Iino T."/>
            <person name="Ohkuma M."/>
            <person name="Haruta S."/>
        </authorList>
    </citation>
    <scope>NUCLEOTIDE SEQUENCE [LARGE SCALE GENOMIC DNA]</scope>
    <source>
        <strain evidence="11 12">LA</strain>
    </source>
</reference>
<organism evidence="11 12">
    <name type="scientific">Thermaurantimonas aggregans</name>
    <dbReference type="NCBI Taxonomy" id="2173829"/>
    <lineage>
        <taxon>Bacteria</taxon>
        <taxon>Pseudomonadati</taxon>
        <taxon>Bacteroidota</taxon>
        <taxon>Flavobacteriia</taxon>
        <taxon>Flavobacteriales</taxon>
        <taxon>Schleiferiaceae</taxon>
        <taxon>Thermaurantimonas</taxon>
    </lineage>
</organism>
<evidence type="ECO:0000256" key="1">
    <source>
        <dbReference type="ARBA" id="ARBA00004651"/>
    </source>
</evidence>